<comment type="pathway">
    <text evidence="1 8 9">Carbohydrate degradation; glycolysis; D-glyceraldehyde 3-phosphate and glycerone phosphate from D-glucose: step 2/4.</text>
</comment>
<organism evidence="10 11">
    <name type="scientific">Thermodesulforhabdus norvegica</name>
    <dbReference type="NCBI Taxonomy" id="39841"/>
    <lineage>
        <taxon>Bacteria</taxon>
        <taxon>Pseudomonadati</taxon>
        <taxon>Thermodesulfobacteriota</taxon>
        <taxon>Syntrophobacteria</taxon>
        <taxon>Syntrophobacterales</taxon>
        <taxon>Thermodesulforhabdaceae</taxon>
        <taxon>Thermodesulforhabdus</taxon>
    </lineage>
</organism>
<dbReference type="OrthoDB" id="140919at2"/>
<dbReference type="PRINTS" id="PR00662">
    <property type="entry name" value="G6PISOMERASE"/>
</dbReference>
<evidence type="ECO:0000256" key="7">
    <source>
        <dbReference type="ARBA" id="ARBA00029321"/>
    </source>
</evidence>
<dbReference type="SUPFAM" id="SSF53697">
    <property type="entry name" value="SIS domain"/>
    <property type="match status" value="1"/>
</dbReference>
<evidence type="ECO:0000256" key="9">
    <source>
        <dbReference type="RuleBase" id="RU000612"/>
    </source>
</evidence>
<dbReference type="GO" id="GO:0005829">
    <property type="term" value="C:cytosol"/>
    <property type="evidence" value="ECO:0007669"/>
    <property type="project" value="TreeGrafter"/>
</dbReference>
<dbReference type="EMBL" id="FOUU01000002">
    <property type="protein sequence ID" value="SFM65957.1"/>
    <property type="molecule type" value="Genomic_DNA"/>
</dbReference>
<evidence type="ECO:0000313" key="10">
    <source>
        <dbReference type="EMBL" id="SFM65957.1"/>
    </source>
</evidence>
<dbReference type="InterPro" id="IPR035482">
    <property type="entry name" value="SIS_PGI_2"/>
</dbReference>
<keyword evidence="6 8" id="KW-0413">Isomerase</keyword>
<dbReference type="Gene3D" id="3.40.50.10490">
    <property type="entry name" value="Glucose-6-phosphate isomerase like protein, domain 1"/>
    <property type="match status" value="2"/>
</dbReference>
<dbReference type="Pfam" id="PF00342">
    <property type="entry name" value="PGI"/>
    <property type="match status" value="1"/>
</dbReference>
<comment type="function">
    <text evidence="8">Catalyzes the reversible isomerization of glucose-6-phosphate to fructose-6-phosphate.</text>
</comment>
<dbReference type="PANTHER" id="PTHR11469">
    <property type="entry name" value="GLUCOSE-6-PHOSPHATE ISOMERASE"/>
    <property type="match status" value="1"/>
</dbReference>
<comment type="similarity">
    <text evidence="2 8 9">Belongs to the GPI family.</text>
</comment>
<keyword evidence="4 8" id="KW-0963">Cytoplasm</keyword>
<dbReference type="CDD" id="cd05015">
    <property type="entry name" value="SIS_PGI_1"/>
    <property type="match status" value="1"/>
</dbReference>
<dbReference type="CDD" id="cd05016">
    <property type="entry name" value="SIS_PGI_2"/>
    <property type="match status" value="1"/>
</dbReference>
<accession>A0A1I4SNI8</accession>
<dbReference type="PROSITE" id="PS51463">
    <property type="entry name" value="P_GLUCOSE_ISOMERASE_3"/>
    <property type="match status" value="1"/>
</dbReference>
<evidence type="ECO:0000256" key="6">
    <source>
        <dbReference type="ARBA" id="ARBA00023235"/>
    </source>
</evidence>
<evidence type="ECO:0000256" key="5">
    <source>
        <dbReference type="ARBA" id="ARBA00023152"/>
    </source>
</evidence>
<dbReference type="PROSITE" id="PS00174">
    <property type="entry name" value="P_GLUCOSE_ISOMERASE_2"/>
    <property type="match status" value="1"/>
</dbReference>
<keyword evidence="5 8" id="KW-0324">Glycolysis</keyword>
<dbReference type="GO" id="GO:0097367">
    <property type="term" value="F:carbohydrate derivative binding"/>
    <property type="evidence" value="ECO:0007669"/>
    <property type="project" value="InterPro"/>
</dbReference>
<reference evidence="11" key="1">
    <citation type="submission" date="2016-10" db="EMBL/GenBank/DDBJ databases">
        <authorList>
            <person name="Varghese N."/>
            <person name="Submissions S."/>
        </authorList>
    </citation>
    <scope>NUCLEOTIDE SEQUENCE [LARGE SCALE GENOMIC DNA]</scope>
    <source>
        <strain evidence="11">DSM 9990</strain>
    </source>
</reference>
<evidence type="ECO:0000256" key="3">
    <source>
        <dbReference type="ARBA" id="ARBA00022432"/>
    </source>
</evidence>
<proteinExistence type="inferred from homology"/>
<dbReference type="GO" id="GO:0006094">
    <property type="term" value="P:gluconeogenesis"/>
    <property type="evidence" value="ECO:0007669"/>
    <property type="project" value="UniProtKB-UniRule"/>
</dbReference>
<evidence type="ECO:0000256" key="1">
    <source>
        <dbReference type="ARBA" id="ARBA00004926"/>
    </source>
</evidence>
<dbReference type="STRING" id="39841.SAMN05660836_01068"/>
<protein>
    <recommendedName>
        <fullName evidence="8">Glucose-6-phosphate isomerase</fullName>
        <shortName evidence="8">GPI</shortName>
        <ecNumber evidence="8">5.3.1.9</ecNumber>
    </recommendedName>
    <alternativeName>
        <fullName evidence="8">Phosphoglucose isomerase</fullName>
        <shortName evidence="8">PGI</shortName>
    </alternativeName>
    <alternativeName>
        <fullName evidence="8">Phosphohexose isomerase</fullName>
        <shortName evidence="8">PHI</shortName>
    </alternativeName>
</protein>
<evidence type="ECO:0000256" key="2">
    <source>
        <dbReference type="ARBA" id="ARBA00006604"/>
    </source>
</evidence>
<dbReference type="PANTHER" id="PTHR11469:SF1">
    <property type="entry name" value="GLUCOSE-6-PHOSPHATE ISOMERASE"/>
    <property type="match status" value="1"/>
</dbReference>
<dbReference type="GO" id="GO:0004347">
    <property type="term" value="F:glucose-6-phosphate isomerase activity"/>
    <property type="evidence" value="ECO:0007669"/>
    <property type="project" value="UniProtKB-UniRule"/>
</dbReference>
<dbReference type="GO" id="GO:0051156">
    <property type="term" value="P:glucose 6-phosphate metabolic process"/>
    <property type="evidence" value="ECO:0007669"/>
    <property type="project" value="TreeGrafter"/>
</dbReference>
<keyword evidence="11" id="KW-1185">Reference proteome</keyword>
<feature type="active site" evidence="8">
    <location>
        <position position="434"/>
    </location>
</feature>
<dbReference type="RefSeq" id="WP_093394029.1">
    <property type="nucleotide sequence ID" value="NZ_FOUU01000002.1"/>
</dbReference>
<comment type="subcellular location">
    <subcellularLocation>
        <location evidence="8">Cytoplasm</location>
    </subcellularLocation>
</comment>
<dbReference type="UniPathway" id="UPA00109">
    <property type="reaction ID" value="UER00181"/>
</dbReference>
<evidence type="ECO:0000256" key="4">
    <source>
        <dbReference type="ARBA" id="ARBA00022490"/>
    </source>
</evidence>
<dbReference type="InterPro" id="IPR001672">
    <property type="entry name" value="G6P_Isomerase"/>
</dbReference>
<dbReference type="GO" id="GO:0048029">
    <property type="term" value="F:monosaccharide binding"/>
    <property type="evidence" value="ECO:0007669"/>
    <property type="project" value="TreeGrafter"/>
</dbReference>
<dbReference type="FunFam" id="3.40.50.10490:FF:000016">
    <property type="entry name" value="Glucose-6-phosphate isomerase"/>
    <property type="match status" value="1"/>
</dbReference>
<keyword evidence="3 8" id="KW-0312">Gluconeogenesis</keyword>
<dbReference type="HAMAP" id="MF_00473">
    <property type="entry name" value="G6P_isomerase"/>
    <property type="match status" value="1"/>
</dbReference>
<dbReference type="InterPro" id="IPR046348">
    <property type="entry name" value="SIS_dom_sf"/>
</dbReference>
<sequence length="453" mass="50297">MTGTAKGMIGFDWAYCRALAVGVQDGIADEDVERWLPEARKVHERILKERESGLLAFWDIIEDEKVEERVLEIAEHFKGRLVDNIVVLGIGGSALGAQALFDALVSPFYNLTTRPRFFVLDNIDPLTFSQFLDMVDLGRTVFVVISKSGTTAETLSQFLIVKERVVSLLGREALKKHFVVVTDPDKGVLRSWVRESGVLSCDIPPGLGGRFSVLSAVGLVPAALLGLDIRELREGARAMAALCETASVIENPAYCNGLYHVIADLDKGKNIHVYWAYSDSLYSFADWLRQLIAESLGKKVGEKLYGPTPVKARGVTDQHSQLQLYREGPNNKIITFIGVKSWPADVDIPPAEEESLADAGYLGGKKMGELFHAEQRATAWALAEAGRPNITLWFPQVTPYTIGQAFFLYELQTVFMGYLYGVNPFDQPGVELSKKMTYGLMGRKGFEEFVRYL</sequence>
<feature type="active site" evidence="8">
    <location>
        <position position="319"/>
    </location>
</feature>
<feature type="active site" description="Proton donor" evidence="8">
    <location>
        <position position="294"/>
    </location>
</feature>
<evidence type="ECO:0000256" key="8">
    <source>
        <dbReference type="HAMAP-Rule" id="MF_00473"/>
    </source>
</evidence>
<dbReference type="InterPro" id="IPR018189">
    <property type="entry name" value="Phosphoglucose_isomerase_CS"/>
</dbReference>
<dbReference type="UniPathway" id="UPA00138"/>
<comment type="catalytic activity">
    <reaction evidence="7 8 9">
        <text>alpha-D-glucose 6-phosphate = beta-D-fructose 6-phosphate</text>
        <dbReference type="Rhea" id="RHEA:11816"/>
        <dbReference type="ChEBI" id="CHEBI:57634"/>
        <dbReference type="ChEBI" id="CHEBI:58225"/>
        <dbReference type="EC" id="5.3.1.9"/>
    </reaction>
</comment>
<name>A0A1I4SNI8_9BACT</name>
<dbReference type="AlphaFoldDB" id="A0A1I4SNI8"/>
<comment type="pathway">
    <text evidence="8">Carbohydrate biosynthesis; gluconeogenesis.</text>
</comment>
<gene>
    <name evidence="8" type="primary">pgi</name>
    <name evidence="10" type="ORF">SAMN05660836_01068</name>
</gene>
<dbReference type="EC" id="5.3.1.9" evidence="8"/>
<evidence type="ECO:0000313" key="11">
    <source>
        <dbReference type="Proteomes" id="UP000199611"/>
    </source>
</evidence>
<dbReference type="InterPro" id="IPR035476">
    <property type="entry name" value="SIS_PGI_1"/>
</dbReference>
<dbReference type="GO" id="GO:0006096">
    <property type="term" value="P:glycolytic process"/>
    <property type="evidence" value="ECO:0007669"/>
    <property type="project" value="UniProtKB-UniRule"/>
</dbReference>
<dbReference type="Proteomes" id="UP000199611">
    <property type="component" value="Unassembled WGS sequence"/>
</dbReference>